<dbReference type="KEGG" id="dmm:dnm_084520"/>
<proteinExistence type="predicted"/>
<dbReference type="AlphaFoldDB" id="A0A975BW49"/>
<accession>A0A975BW49</accession>
<dbReference type="EMBL" id="CP061800">
    <property type="protein sequence ID" value="QTA92373.1"/>
    <property type="molecule type" value="Genomic_DNA"/>
</dbReference>
<keyword evidence="2" id="KW-1185">Reference proteome</keyword>
<reference evidence="1" key="1">
    <citation type="journal article" date="2021" name="Microb. Physiol.">
        <title>Proteogenomic Insights into the Physiology of Marine, Sulfate-Reducing, Filamentous Desulfonema limicola and Desulfonema magnum.</title>
        <authorList>
            <person name="Schnaars V."/>
            <person name="Wohlbrand L."/>
            <person name="Scheve S."/>
            <person name="Hinrichs C."/>
            <person name="Reinhardt R."/>
            <person name="Rabus R."/>
        </authorList>
    </citation>
    <scope>NUCLEOTIDE SEQUENCE</scope>
    <source>
        <strain evidence="1">4be13</strain>
    </source>
</reference>
<evidence type="ECO:0000313" key="2">
    <source>
        <dbReference type="Proteomes" id="UP000663722"/>
    </source>
</evidence>
<dbReference type="Proteomes" id="UP000663722">
    <property type="component" value="Chromosome"/>
</dbReference>
<organism evidence="1 2">
    <name type="scientific">Desulfonema magnum</name>
    <dbReference type="NCBI Taxonomy" id="45655"/>
    <lineage>
        <taxon>Bacteria</taxon>
        <taxon>Pseudomonadati</taxon>
        <taxon>Thermodesulfobacteriota</taxon>
        <taxon>Desulfobacteria</taxon>
        <taxon>Desulfobacterales</taxon>
        <taxon>Desulfococcaceae</taxon>
        <taxon>Desulfonema</taxon>
    </lineage>
</organism>
<sequence>MGKLFNSYNSNTAYPLRFDCAIHSHFFLNPAPTHKNPHKGHIISFLKYCNGKCMEFLELKL</sequence>
<name>A0A975BW49_9BACT</name>
<evidence type="ECO:0000313" key="1">
    <source>
        <dbReference type="EMBL" id="QTA92373.1"/>
    </source>
</evidence>
<protein>
    <submittedName>
        <fullName evidence="1">Uncharacterized protein</fullName>
    </submittedName>
</protein>
<gene>
    <name evidence="1" type="ORF">dnm_084520</name>
</gene>